<evidence type="ECO:0000259" key="3">
    <source>
        <dbReference type="Pfam" id="PF01575"/>
    </source>
</evidence>
<dbReference type="GO" id="GO:0006633">
    <property type="term" value="P:fatty acid biosynthetic process"/>
    <property type="evidence" value="ECO:0007669"/>
    <property type="project" value="TreeGrafter"/>
</dbReference>
<dbReference type="InterPro" id="IPR002539">
    <property type="entry name" value="MaoC-like_dom"/>
</dbReference>
<comment type="caution">
    <text evidence="4">The sequence shown here is derived from an EMBL/GenBank/DDBJ whole genome shotgun (WGS) entry which is preliminary data.</text>
</comment>
<dbReference type="GO" id="GO:0019171">
    <property type="term" value="F:(3R)-hydroxyacyl-[acyl-carrier-protein] dehydratase activity"/>
    <property type="evidence" value="ECO:0007669"/>
    <property type="project" value="TreeGrafter"/>
</dbReference>
<dbReference type="Pfam" id="PF01575">
    <property type="entry name" value="MaoC_dehydratas"/>
    <property type="match status" value="1"/>
</dbReference>
<sequence>MEELVFADIKVGDTASFSKTITEGDVVTYAGLTGDFNPVHINAEYARESMFKERIAHGMLVSGLISAVLGTQLPGPNSIYLGQELSFKAPVKIGDTATATVTVAEKRDDKRILKLKTVVTNQDGVVVIDGTAVIKKVGL</sequence>
<keyword evidence="2" id="KW-0456">Lyase</keyword>
<proteinExistence type="inferred from homology"/>
<dbReference type="SUPFAM" id="SSF54637">
    <property type="entry name" value="Thioesterase/thiol ester dehydrase-isomerase"/>
    <property type="match status" value="1"/>
</dbReference>
<comment type="similarity">
    <text evidence="1">Belongs to the enoyl-CoA hydratase/isomerase family.</text>
</comment>
<accession>A0A4Q5MW11</accession>
<dbReference type="InterPro" id="IPR050965">
    <property type="entry name" value="UPF0336/Enoyl-CoA_hydratase"/>
</dbReference>
<dbReference type="CDD" id="cd03449">
    <property type="entry name" value="R_hydratase"/>
    <property type="match status" value="1"/>
</dbReference>
<dbReference type="PANTHER" id="PTHR43437:SF3">
    <property type="entry name" value="HYDROXYACYL-THIOESTER DEHYDRATASE TYPE 2, MITOCHONDRIAL"/>
    <property type="match status" value="1"/>
</dbReference>
<name>A0A4Q5MW11_9MICO</name>
<protein>
    <submittedName>
        <fullName evidence="4">MaoC family dehydratase</fullName>
    </submittedName>
</protein>
<evidence type="ECO:0000313" key="4">
    <source>
        <dbReference type="EMBL" id="RYV49740.1"/>
    </source>
</evidence>
<evidence type="ECO:0000256" key="2">
    <source>
        <dbReference type="ARBA" id="ARBA00023239"/>
    </source>
</evidence>
<evidence type="ECO:0000313" key="5">
    <source>
        <dbReference type="Proteomes" id="UP000293764"/>
    </source>
</evidence>
<dbReference type="RefSeq" id="WP_130103929.1">
    <property type="nucleotide sequence ID" value="NZ_SDWW01000055.1"/>
</dbReference>
<dbReference type="InterPro" id="IPR029069">
    <property type="entry name" value="HotDog_dom_sf"/>
</dbReference>
<feature type="domain" description="MaoC-like" evidence="3">
    <location>
        <begin position="18"/>
        <end position="116"/>
    </location>
</feature>
<reference evidence="4 5" key="1">
    <citation type="submission" date="2019-01" db="EMBL/GenBank/DDBJ databases">
        <title>Novel species of Cellulomonas.</title>
        <authorList>
            <person name="Liu Q."/>
            <person name="Xin Y.-H."/>
        </authorList>
    </citation>
    <scope>NUCLEOTIDE SEQUENCE [LARGE SCALE GENOMIC DNA]</scope>
    <source>
        <strain evidence="4 5">HLT2-17</strain>
    </source>
</reference>
<dbReference type="OrthoDB" id="9800237at2"/>
<dbReference type="FunFam" id="3.10.129.10:FF:000042">
    <property type="entry name" value="MaoC domain protein dehydratase"/>
    <property type="match status" value="1"/>
</dbReference>
<dbReference type="Gene3D" id="3.10.129.10">
    <property type="entry name" value="Hotdog Thioesterase"/>
    <property type="match status" value="1"/>
</dbReference>
<evidence type="ECO:0000256" key="1">
    <source>
        <dbReference type="ARBA" id="ARBA00005254"/>
    </source>
</evidence>
<organism evidence="4 5">
    <name type="scientific">Pengzhenrongella frigida</name>
    <dbReference type="NCBI Taxonomy" id="1259133"/>
    <lineage>
        <taxon>Bacteria</taxon>
        <taxon>Bacillati</taxon>
        <taxon>Actinomycetota</taxon>
        <taxon>Actinomycetes</taxon>
        <taxon>Micrococcales</taxon>
        <taxon>Pengzhenrongella</taxon>
    </lineage>
</organism>
<keyword evidence="5" id="KW-1185">Reference proteome</keyword>
<dbReference type="PANTHER" id="PTHR43437">
    <property type="entry name" value="HYDROXYACYL-THIOESTER DEHYDRATASE TYPE 2, MITOCHONDRIAL-RELATED"/>
    <property type="match status" value="1"/>
</dbReference>
<gene>
    <name evidence="4" type="ORF">EUA98_17200</name>
</gene>
<dbReference type="AlphaFoldDB" id="A0A4Q5MW11"/>
<dbReference type="EMBL" id="SDWW01000055">
    <property type="protein sequence ID" value="RYV49740.1"/>
    <property type="molecule type" value="Genomic_DNA"/>
</dbReference>
<dbReference type="Proteomes" id="UP000293764">
    <property type="component" value="Unassembled WGS sequence"/>
</dbReference>